<dbReference type="Pfam" id="PF12833">
    <property type="entry name" value="HTH_18"/>
    <property type="match status" value="1"/>
</dbReference>
<organism evidence="4 5">
    <name type="scientific">Cohnella hashimotonis</name>
    <dbReference type="NCBI Taxonomy" id="2826895"/>
    <lineage>
        <taxon>Bacteria</taxon>
        <taxon>Bacillati</taxon>
        <taxon>Bacillota</taxon>
        <taxon>Bacilli</taxon>
        <taxon>Bacillales</taxon>
        <taxon>Paenibacillaceae</taxon>
        <taxon>Cohnella</taxon>
    </lineage>
</organism>
<dbReference type="InterPro" id="IPR018060">
    <property type="entry name" value="HTH_AraC"/>
</dbReference>
<evidence type="ECO:0000256" key="2">
    <source>
        <dbReference type="ARBA" id="ARBA00023163"/>
    </source>
</evidence>
<keyword evidence="1" id="KW-0805">Transcription regulation</keyword>
<reference evidence="4" key="1">
    <citation type="submission" date="2023-04" db="EMBL/GenBank/DDBJ databases">
        <title>Comparative genomic analysis of Cohnella hashimotonis sp. nov., isolated from the International Space Station.</title>
        <authorList>
            <person name="Venkateswaran K."/>
            <person name="Simpson A."/>
        </authorList>
    </citation>
    <scope>NUCLEOTIDE SEQUENCE</scope>
    <source>
        <strain evidence="4">F6_2S_P_1</strain>
    </source>
</reference>
<evidence type="ECO:0000256" key="1">
    <source>
        <dbReference type="ARBA" id="ARBA00023015"/>
    </source>
</evidence>
<dbReference type="PANTHER" id="PTHR43436">
    <property type="entry name" value="ARAC-FAMILY TRANSCRIPTIONAL REGULATOR"/>
    <property type="match status" value="1"/>
</dbReference>
<dbReference type="PROSITE" id="PS01124">
    <property type="entry name" value="HTH_ARAC_FAMILY_2"/>
    <property type="match status" value="1"/>
</dbReference>
<dbReference type="RefSeq" id="WP_282907084.1">
    <property type="nucleotide sequence ID" value="NZ_JAGRPV010000001.1"/>
</dbReference>
<dbReference type="PANTHER" id="PTHR43436:SF1">
    <property type="entry name" value="TRANSCRIPTIONAL REGULATORY PROTEIN"/>
    <property type="match status" value="1"/>
</dbReference>
<keyword evidence="2" id="KW-0804">Transcription</keyword>
<evidence type="ECO:0000313" key="5">
    <source>
        <dbReference type="Proteomes" id="UP001161691"/>
    </source>
</evidence>
<comment type="caution">
    <text evidence="4">The sequence shown here is derived from an EMBL/GenBank/DDBJ whole genome shotgun (WGS) entry which is preliminary data.</text>
</comment>
<dbReference type="Proteomes" id="UP001161691">
    <property type="component" value="Unassembled WGS sequence"/>
</dbReference>
<proteinExistence type="predicted"/>
<dbReference type="EMBL" id="JAGRPV010000001">
    <property type="protein sequence ID" value="MDI4644053.1"/>
    <property type="molecule type" value="Genomic_DNA"/>
</dbReference>
<dbReference type="SUPFAM" id="SSF46689">
    <property type="entry name" value="Homeodomain-like"/>
    <property type="match status" value="2"/>
</dbReference>
<dbReference type="InterPro" id="IPR009594">
    <property type="entry name" value="Tscrpt_reg_HTH_AraC_N"/>
</dbReference>
<gene>
    <name evidence="4" type="ORF">KB449_03735</name>
</gene>
<dbReference type="Pfam" id="PF06719">
    <property type="entry name" value="AraC_N"/>
    <property type="match status" value="1"/>
</dbReference>
<keyword evidence="5" id="KW-1185">Reference proteome</keyword>
<sequence>MTGADEIVKKQKELAFIIDRYPEGTHATAIPSLKFIRSDGASQPIYSIYNPSLCIVAQGSKLIMLGQESYRYDPASYLVASVHLPITGQIVQATPQHPYLSLQLDFSTDQIVDMIKEFNSERDLKEVSRRGLVVSQTTPSLLEAVLRLVRLLDTPRDIPALAPLVIREILYRILQAEQGAAVLQFAVAGSNAGRIAKVIHLINRDFAKPLRIDELAKAASMSASSLHAHFKEVTAMSPLQYQKQVRLQEARRLLLSDIPEAANAGFQVGYDSPSQFSREYARMFGRPPLSDIKRLRESLSLQDAITQVVSRYSEGLTPVTDLNSRLI</sequence>
<name>A0ABT6TB40_9BACL</name>
<protein>
    <submittedName>
        <fullName evidence="4">AraC family transcriptional regulator</fullName>
    </submittedName>
</protein>
<dbReference type="InterPro" id="IPR009057">
    <property type="entry name" value="Homeodomain-like_sf"/>
</dbReference>
<dbReference type="Gene3D" id="1.10.10.60">
    <property type="entry name" value="Homeodomain-like"/>
    <property type="match status" value="2"/>
</dbReference>
<dbReference type="SMART" id="SM00342">
    <property type="entry name" value="HTH_ARAC"/>
    <property type="match status" value="1"/>
</dbReference>
<accession>A0ABT6TB40</accession>
<evidence type="ECO:0000313" key="4">
    <source>
        <dbReference type="EMBL" id="MDI4644053.1"/>
    </source>
</evidence>
<feature type="domain" description="HTH araC/xylS-type" evidence="3">
    <location>
        <begin position="196"/>
        <end position="294"/>
    </location>
</feature>
<evidence type="ECO:0000259" key="3">
    <source>
        <dbReference type="PROSITE" id="PS01124"/>
    </source>
</evidence>